<sequence>MHLASFMSFLVLLLVKFNSVTGLSCSSSFLSCASGQTCCSGICMSSCYSDIIRTTYSLGVGAIVGIAIGGLVFTGLCIGVCVYCCCACGRAANRGAPQPAATFVATVPAAGQQNPGYNAQYSANNPPVYVDQNSALPGQKPGYLGQQPGSG</sequence>
<reference evidence="2" key="2">
    <citation type="journal article" date="2008" name="Genome Biol.">
        <title>Improved genome assembly and evidence-based global gene model set for the chordate Ciona intestinalis: new insight into intron and operon populations.</title>
        <authorList>
            <person name="Satou Y."/>
            <person name="Mineta K."/>
            <person name="Ogasawara M."/>
            <person name="Sasakura Y."/>
            <person name="Shoguchi E."/>
            <person name="Ueno K."/>
            <person name="Yamada L."/>
            <person name="Matsumoto J."/>
            <person name="Wasserscheid J."/>
            <person name="Dewar K."/>
            <person name="Wiley G.B."/>
            <person name="Macmil S.L."/>
            <person name="Roe B.A."/>
            <person name="Zeller R.W."/>
            <person name="Hastings K.E."/>
            <person name="Lemaire P."/>
            <person name="Lindquist E."/>
            <person name="Endo T."/>
            <person name="Hotta K."/>
            <person name="Inaba K."/>
        </authorList>
    </citation>
    <scope>NUCLEOTIDE SEQUENCE [LARGE SCALE GENOMIC DNA]</scope>
    <source>
        <strain evidence="2">wild type</strain>
    </source>
</reference>
<gene>
    <name evidence="2" type="primary">LOC100177134</name>
</gene>
<feature type="chain" id="PRO_5014093560" evidence="1">
    <location>
        <begin position="23"/>
        <end position="151"/>
    </location>
</feature>
<reference evidence="2" key="4">
    <citation type="submission" date="2025-09" db="UniProtKB">
        <authorList>
            <consortium name="Ensembl"/>
        </authorList>
    </citation>
    <scope>IDENTIFICATION</scope>
</reference>
<reference evidence="3" key="1">
    <citation type="journal article" date="2002" name="Science">
        <title>The draft genome of Ciona intestinalis: insights into chordate and vertebrate origins.</title>
        <authorList>
            <person name="Dehal P."/>
            <person name="Satou Y."/>
            <person name="Campbell R.K."/>
            <person name="Chapman J."/>
            <person name="Degnan B."/>
            <person name="De Tomaso A."/>
            <person name="Davidson B."/>
            <person name="Di Gregorio A."/>
            <person name="Gelpke M."/>
            <person name="Goodstein D.M."/>
            <person name="Harafuji N."/>
            <person name="Hastings K.E."/>
            <person name="Ho I."/>
            <person name="Hotta K."/>
            <person name="Huang W."/>
            <person name="Kawashima T."/>
            <person name="Lemaire P."/>
            <person name="Martinez D."/>
            <person name="Meinertzhagen I.A."/>
            <person name="Necula S."/>
            <person name="Nonaka M."/>
            <person name="Putnam N."/>
            <person name="Rash S."/>
            <person name="Saiga H."/>
            <person name="Satake M."/>
            <person name="Terry A."/>
            <person name="Yamada L."/>
            <person name="Wang H.G."/>
            <person name="Awazu S."/>
            <person name="Azumi K."/>
            <person name="Boore J."/>
            <person name="Branno M."/>
            <person name="Chin-Bow S."/>
            <person name="DeSantis R."/>
            <person name="Doyle S."/>
            <person name="Francino P."/>
            <person name="Keys D.N."/>
            <person name="Haga S."/>
            <person name="Hayashi H."/>
            <person name="Hino K."/>
            <person name="Imai K.S."/>
            <person name="Inaba K."/>
            <person name="Kano S."/>
            <person name="Kobayashi K."/>
            <person name="Kobayashi M."/>
            <person name="Lee B.I."/>
            <person name="Makabe K.W."/>
            <person name="Manohar C."/>
            <person name="Matassi G."/>
            <person name="Medina M."/>
            <person name="Mochizuki Y."/>
            <person name="Mount S."/>
            <person name="Morishita T."/>
            <person name="Miura S."/>
            <person name="Nakayama A."/>
            <person name="Nishizaka S."/>
            <person name="Nomoto H."/>
            <person name="Ohta F."/>
            <person name="Oishi K."/>
            <person name="Rigoutsos I."/>
            <person name="Sano M."/>
            <person name="Sasaki A."/>
            <person name="Sasakura Y."/>
            <person name="Shoguchi E."/>
            <person name="Shin-i T."/>
            <person name="Spagnuolo A."/>
            <person name="Stainier D."/>
            <person name="Suzuki M.M."/>
            <person name="Tassy O."/>
            <person name="Takatori N."/>
            <person name="Tokuoka M."/>
            <person name="Yagi K."/>
            <person name="Yoshizaki F."/>
            <person name="Wada S."/>
            <person name="Zhang C."/>
            <person name="Hyatt P.D."/>
            <person name="Larimer F."/>
            <person name="Detter C."/>
            <person name="Doggett N."/>
            <person name="Glavina T."/>
            <person name="Hawkins T."/>
            <person name="Richardson P."/>
            <person name="Lucas S."/>
            <person name="Kohara Y."/>
            <person name="Levine M."/>
            <person name="Satoh N."/>
            <person name="Rokhsar D.S."/>
        </authorList>
    </citation>
    <scope>NUCLEOTIDE SEQUENCE [LARGE SCALE GENOMIC DNA]</scope>
</reference>
<accession>H2Y2I5</accession>
<dbReference type="GeneID" id="100177134"/>
<dbReference type="InParanoid" id="H2Y2I5"/>
<protein>
    <submittedName>
        <fullName evidence="2">Uncharacterized LOC100177134</fullName>
    </submittedName>
</protein>
<feature type="signal peptide" evidence="1">
    <location>
        <begin position="1"/>
        <end position="22"/>
    </location>
</feature>
<dbReference type="KEGG" id="cin:100177134"/>
<evidence type="ECO:0000256" key="1">
    <source>
        <dbReference type="SAM" id="SignalP"/>
    </source>
</evidence>
<dbReference type="HOGENOM" id="CLU_1730769_0_0_1"/>
<dbReference type="Proteomes" id="UP000008144">
    <property type="component" value="Chromosome 4"/>
</dbReference>
<evidence type="ECO:0000313" key="2">
    <source>
        <dbReference type="Ensembl" id="ENSCINP00000036120.1"/>
    </source>
</evidence>
<keyword evidence="3" id="KW-1185">Reference proteome</keyword>
<reference evidence="2" key="3">
    <citation type="submission" date="2025-08" db="UniProtKB">
        <authorList>
            <consortium name="Ensembl"/>
        </authorList>
    </citation>
    <scope>IDENTIFICATION</scope>
</reference>
<dbReference type="EMBL" id="EAAA01001957">
    <property type="status" value="NOT_ANNOTATED_CDS"/>
    <property type="molecule type" value="Genomic_DNA"/>
</dbReference>
<name>H2Y2I5_CIOIN</name>
<dbReference type="Ensembl" id="ENSCINT00000031510.1">
    <property type="protein sequence ID" value="ENSCINP00000036120.1"/>
    <property type="gene ID" value="ENSCING00000023936.1"/>
</dbReference>
<keyword evidence="1" id="KW-0732">Signal</keyword>
<proteinExistence type="predicted"/>
<evidence type="ECO:0000313" key="3">
    <source>
        <dbReference type="Proteomes" id="UP000008144"/>
    </source>
</evidence>
<accession>A0A1W2W3N3</accession>
<dbReference type="RefSeq" id="XP_002123064.1">
    <property type="nucleotide sequence ID" value="XM_002123028.5"/>
</dbReference>
<organism evidence="2 3">
    <name type="scientific">Ciona intestinalis</name>
    <name type="common">Transparent sea squirt</name>
    <name type="synonym">Ascidia intestinalis</name>
    <dbReference type="NCBI Taxonomy" id="7719"/>
    <lineage>
        <taxon>Eukaryota</taxon>
        <taxon>Metazoa</taxon>
        <taxon>Chordata</taxon>
        <taxon>Tunicata</taxon>
        <taxon>Ascidiacea</taxon>
        <taxon>Phlebobranchia</taxon>
        <taxon>Cionidae</taxon>
        <taxon>Ciona</taxon>
    </lineage>
</organism>
<dbReference type="AlphaFoldDB" id="H2Y2I5"/>
<dbReference type="OMA" id="QYSANNP"/>